<accession>A0A922MX32</accession>
<feature type="compositionally biased region" description="Polar residues" evidence="1">
    <location>
        <begin position="424"/>
        <end position="433"/>
    </location>
</feature>
<dbReference type="InterPro" id="IPR035892">
    <property type="entry name" value="C2_domain_sf"/>
</dbReference>
<feature type="non-terminal residue" evidence="3">
    <location>
        <position position="1"/>
    </location>
</feature>
<evidence type="ECO:0000256" key="1">
    <source>
        <dbReference type="SAM" id="MobiDB-lite"/>
    </source>
</evidence>
<feature type="compositionally biased region" description="Basic and acidic residues" evidence="1">
    <location>
        <begin position="543"/>
        <end position="553"/>
    </location>
</feature>
<feature type="compositionally biased region" description="Basic and acidic residues" evidence="1">
    <location>
        <begin position="988"/>
        <end position="1008"/>
    </location>
</feature>
<feature type="region of interest" description="Disordered" evidence="1">
    <location>
        <begin position="420"/>
        <end position="558"/>
    </location>
</feature>
<dbReference type="PROSITE" id="PS50004">
    <property type="entry name" value="C2"/>
    <property type="match status" value="1"/>
</dbReference>
<dbReference type="PANTHER" id="PTHR37412">
    <property type="entry name" value="C2 DOMAIN-CONTAINING PROTEIN 5"/>
    <property type="match status" value="1"/>
</dbReference>
<dbReference type="PANTHER" id="PTHR37412:SF2">
    <property type="entry name" value="C2 DOMAIN-CONTAINING PROTEIN 5"/>
    <property type="match status" value="1"/>
</dbReference>
<dbReference type="InterPro" id="IPR038983">
    <property type="entry name" value="C2CD5"/>
</dbReference>
<dbReference type="GO" id="GO:0090314">
    <property type="term" value="P:positive regulation of protein targeting to membrane"/>
    <property type="evidence" value="ECO:0007669"/>
    <property type="project" value="TreeGrafter"/>
</dbReference>
<feature type="compositionally biased region" description="Basic and acidic residues" evidence="1">
    <location>
        <begin position="446"/>
        <end position="467"/>
    </location>
</feature>
<dbReference type="CDD" id="cd08688">
    <property type="entry name" value="C2_KIAA0528-like"/>
    <property type="match status" value="1"/>
</dbReference>
<dbReference type="Pfam" id="PF23025">
    <property type="entry name" value="YbjQ_2"/>
    <property type="match status" value="1"/>
</dbReference>
<feature type="compositionally biased region" description="Basic residues" evidence="1">
    <location>
        <begin position="661"/>
        <end position="677"/>
    </location>
</feature>
<organism evidence="3 4">
    <name type="scientific">Spodoptera exigua</name>
    <name type="common">Beet armyworm</name>
    <name type="synonym">Noctua fulgens</name>
    <dbReference type="NCBI Taxonomy" id="7107"/>
    <lineage>
        <taxon>Eukaryota</taxon>
        <taxon>Metazoa</taxon>
        <taxon>Ecdysozoa</taxon>
        <taxon>Arthropoda</taxon>
        <taxon>Hexapoda</taxon>
        <taxon>Insecta</taxon>
        <taxon>Pterygota</taxon>
        <taxon>Neoptera</taxon>
        <taxon>Endopterygota</taxon>
        <taxon>Lepidoptera</taxon>
        <taxon>Glossata</taxon>
        <taxon>Ditrysia</taxon>
        <taxon>Noctuoidea</taxon>
        <taxon>Noctuidae</taxon>
        <taxon>Amphipyrinae</taxon>
        <taxon>Spodoptera</taxon>
    </lineage>
</organism>
<feature type="compositionally biased region" description="Acidic residues" evidence="1">
    <location>
        <begin position="527"/>
        <end position="542"/>
    </location>
</feature>
<dbReference type="SUPFAM" id="SSF49562">
    <property type="entry name" value="C2 domain (Calcium/lipid-binding domain, CaLB)"/>
    <property type="match status" value="1"/>
</dbReference>
<dbReference type="GO" id="GO:0005886">
    <property type="term" value="C:plasma membrane"/>
    <property type="evidence" value="ECO:0007669"/>
    <property type="project" value="TreeGrafter"/>
</dbReference>
<feature type="region of interest" description="Disordered" evidence="1">
    <location>
        <begin position="947"/>
        <end position="971"/>
    </location>
</feature>
<evidence type="ECO:0000313" key="3">
    <source>
        <dbReference type="EMBL" id="KAH9644518.1"/>
    </source>
</evidence>
<dbReference type="GO" id="GO:0072659">
    <property type="term" value="P:protein localization to plasma membrane"/>
    <property type="evidence" value="ECO:0007669"/>
    <property type="project" value="TreeGrafter"/>
</dbReference>
<gene>
    <name evidence="3" type="ORF">HF086_006051</name>
</gene>
<feature type="region of interest" description="Disordered" evidence="1">
    <location>
        <begin position="1464"/>
        <end position="1542"/>
    </location>
</feature>
<dbReference type="Gene3D" id="2.60.40.150">
    <property type="entry name" value="C2 domain"/>
    <property type="match status" value="1"/>
</dbReference>
<dbReference type="GO" id="GO:0031340">
    <property type="term" value="P:positive regulation of vesicle fusion"/>
    <property type="evidence" value="ECO:0007669"/>
    <property type="project" value="TreeGrafter"/>
</dbReference>
<feature type="compositionally biased region" description="Acidic residues" evidence="1">
    <location>
        <begin position="1788"/>
        <end position="1799"/>
    </location>
</feature>
<feature type="region of interest" description="Disordered" evidence="1">
    <location>
        <begin position="1748"/>
        <end position="1818"/>
    </location>
</feature>
<dbReference type="SMART" id="SM00239">
    <property type="entry name" value="C2"/>
    <property type="match status" value="1"/>
</dbReference>
<feature type="compositionally biased region" description="Polar residues" evidence="1">
    <location>
        <begin position="705"/>
        <end position="718"/>
    </location>
</feature>
<feature type="compositionally biased region" description="Low complexity" evidence="1">
    <location>
        <begin position="1764"/>
        <end position="1779"/>
    </location>
</feature>
<feature type="compositionally biased region" description="Polar residues" evidence="1">
    <location>
        <begin position="1500"/>
        <end position="1513"/>
    </location>
</feature>
<dbReference type="Pfam" id="PF00168">
    <property type="entry name" value="C2"/>
    <property type="match status" value="1"/>
</dbReference>
<feature type="compositionally biased region" description="Polar residues" evidence="1">
    <location>
        <begin position="795"/>
        <end position="807"/>
    </location>
</feature>
<sequence>MPGKIKVKVLAGRNLPVMDRASDTTDAFVEIKFGSITHKTDVCRKSLNPHWNSTEWYRFEVDESELQDEPLQLRLMDHDTYSANDAIGKVVISLAPLLAREANNAKSTATPHGGECSNVRLDPRLRYDARHQRGAECHRESGTVLRLQQVQRLVGLKAAELGANAVVGYQQDFDLEGEAGVVARAIGTAVSITPLPMPSQTLNMPPCTQQQLKKYLDILATDNESITEMSAYYQTHQDELQKLLSILNPNASALLDETDALEEDESVDMTRHSSINSYAGSVSIYRDDFPHRSSLRHLSEDQTDLNKLLNRESDDSDSSGPIEKLKKIKTNFFTKRFSRRAAKRHASSDKQEDTISLRSNASDTSRISLGDIKHELRKLSLKKPKFRKPFVNKEDEGEGMASILARSIIHVQTSLACIAETQDSEASPSSTLRRTSESEPALNISDDEKAKLKDKEASTEEPKKMPEIRFTSLSNINSDAAVAPRERKISESCPATPMPDRNENLLTLPGQPGYFGSVSSALSAESSELESSSDEEDDDDESSDLKTDTERSIETTSSIVQSVLSHDIDPKLIASMDKKLNNLEGSPDIKETSPVEVKKEIDKKTEVEQQVFDNQVLIDKCKSLESVPREVESKKVVAKPVRSNEASTSSVKDDTCVAKPSSHHIKFHNPFSHKKPAKSISEPSSPVDKGSFVHRSSRRIRRQLSKLSKSNMIKSISHYSLHPKKKENKTPLSQPGSSSDVRSKAPSETVLGSPFLSYSDLMSLDKDSIDTHKFFHKSDEFDHVKVSMYIGSEPVSRSSLSGISSPYQREEPHHHTEKKHSLKSSGLVHTAMETILLDKVQSLLIPTSPDSESVKNKQFFDDVNEKLGKVEEYRNNNNSSVGSSINVALSSRPKSQSPPVNTKPVVVSGIRKVDKGHEHKNKPPSLVQTAMETMLMDRVQSVLMPSTPDSPHTEIVFDGSDRPETGEGSKMKVKKPMAYIQSLLSPKSPDHTSPTEKFFESKPKKKESMSTGLVHTAMETMLMEKVQSVLGPETPEPVSAVFDDNDRVEKHDDFKKKEEKPHGLVQTAMETMLLERVQTSALGGNVPDPVMHSGDKHHKFDRNESSSGLTHTAVGTILMDKVQTLVGQPGVVFAVPLHTDDTDSDKFKKLSKDDLRPTGLVHSAVETMLLDRVQASALGAPVPEPVIATEENQDRISVDTSKKEEVGGLTHTAMETILMDKVHSLVGQPGMTFVEPKTFSDDELEEASHLNDDLKSPSLVKNVVKNILLDKAHTLAEEKEEAVEKLKEIFDKSHSRENLKPTGLIHTAFETVLLDKVQSLIPAEPVLTEDKNNENKSEVDAGIKPKDIESEADKYTAQKQTIKLIEKSKSVPEAKKNKKLTRQDSVDSITETEPPKMSKQANMSPSDITKPVIVSHPQLGALETIPSLPETSVDEVDQVDGIDGVDETNNSVCDNSHAVCDINRSERDRDRREDKSDKDRGSPRHARHESYGGREPAQATHAQNSSLNATSTPLGIHRRSSDSDLSVTPKGGSLNTSAGNVGSGGGAILRPSMNSNNLDLLEYPEDVCVLSASGTAVVINLDCDFNAEPEPNSASSGSKHPEESECETCSMAHVPYSPGAGPYRAELAVCGGCRRARVPTVLLATCSKPNKLASHAKAITLTAVGKLPSISLVQSSTESHTNSARVRRAPPTSEPGARDISDQLPFLEYELHKLLLAKLRMQASENDKDALEIQKALWDSFAANRMANGFDVDPNSPEGNTVENGHPSSHSSQGSQGSHGSHGNGTGETDDDIFELDEEQLVKSPPEIPEEKNSINGQ</sequence>
<feature type="region of interest" description="Disordered" evidence="1">
    <location>
        <begin position="984"/>
        <end position="1009"/>
    </location>
</feature>
<dbReference type="Proteomes" id="UP000814243">
    <property type="component" value="Unassembled WGS sequence"/>
</dbReference>
<feature type="compositionally biased region" description="Polar residues" evidence="1">
    <location>
        <begin position="730"/>
        <end position="740"/>
    </location>
</feature>
<proteinExistence type="predicted"/>
<dbReference type="InterPro" id="IPR000008">
    <property type="entry name" value="C2_dom"/>
</dbReference>
<evidence type="ECO:0000259" key="2">
    <source>
        <dbReference type="PROSITE" id="PS50004"/>
    </source>
</evidence>
<dbReference type="InterPro" id="IPR037785">
    <property type="entry name" value="C2_C2CD5"/>
</dbReference>
<name>A0A922MX32_SPOEX</name>
<dbReference type="InterPro" id="IPR056431">
    <property type="entry name" value="C2CD5_YbjQ-rel_dom"/>
</dbReference>
<feature type="compositionally biased region" description="Basic and acidic residues" evidence="1">
    <location>
        <begin position="1809"/>
        <end position="1818"/>
    </location>
</feature>
<feature type="compositionally biased region" description="Basic and acidic residues" evidence="1">
    <location>
        <begin position="1464"/>
        <end position="1492"/>
    </location>
</feature>
<feature type="region of interest" description="Disordered" evidence="1">
    <location>
        <begin position="1328"/>
        <end position="1355"/>
    </location>
</feature>
<dbReference type="EMBL" id="JACEFF010000083">
    <property type="protein sequence ID" value="KAH9644518.1"/>
    <property type="molecule type" value="Genomic_DNA"/>
</dbReference>
<comment type="caution">
    <text evidence="3">The sequence shown here is derived from an EMBL/GenBank/DDBJ whole genome shotgun (WGS) entry which is preliminary data.</text>
</comment>
<feature type="region of interest" description="Disordered" evidence="1">
    <location>
        <begin position="1372"/>
        <end position="1408"/>
    </location>
</feature>
<feature type="region of interest" description="Disordered" evidence="1">
    <location>
        <begin position="795"/>
        <end position="825"/>
    </location>
</feature>
<feature type="region of interest" description="Disordered" evidence="1">
    <location>
        <begin position="637"/>
        <end position="747"/>
    </location>
</feature>
<feature type="compositionally biased region" description="Polar residues" evidence="1">
    <location>
        <begin position="1674"/>
        <end position="1684"/>
    </location>
</feature>
<evidence type="ECO:0000313" key="4">
    <source>
        <dbReference type="Proteomes" id="UP000814243"/>
    </source>
</evidence>
<feature type="domain" description="C2" evidence="2">
    <location>
        <begin position="1"/>
        <end position="107"/>
    </location>
</feature>
<feature type="compositionally biased region" description="Basic and acidic residues" evidence="1">
    <location>
        <begin position="1372"/>
        <end position="1385"/>
    </location>
</feature>
<feature type="compositionally biased region" description="Basic residues" evidence="1">
    <location>
        <begin position="695"/>
        <end position="704"/>
    </location>
</feature>
<dbReference type="GO" id="GO:0005544">
    <property type="term" value="F:calcium-dependent phospholipid binding"/>
    <property type="evidence" value="ECO:0007669"/>
    <property type="project" value="InterPro"/>
</dbReference>
<dbReference type="GO" id="GO:0010828">
    <property type="term" value="P:positive regulation of D-glucose transmembrane transport"/>
    <property type="evidence" value="ECO:0007669"/>
    <property type="project" value="TreeGrafter"/>
</dbReference>
<protein>
    <recommendedName>
        <fullName evidence="2">C2 domain-containing protein</fullName>
    </recommendedName>
</protein>
<reference evidence="3" key="1">
    <citation type="journal article" date="2021" name="G3 (Bethesda)">
        <title>Genome and transcriptome analysis of the beet armyworm Spodoptera exigua reveals targets for pest control. .</title>
        <authorList>
            <person name="Simon S."/>
            <person name="Breeschoten T."/>
            <person name="Jansen H.J."/>
            <person name="Dirks R.P."/>
            <person name="Schranz M.E."/>
            <person name="Ros V.I.D."/>
        </authorList>
    </citation>
    <scope>NUCLEOTIDE SEQUENCE</scope>
    <source>
        <strain evidence="3">TB_SE_WUR_2020</strain>
    </source>
</reference>
<feature type="region of interest" description="Disordered" evidence="1">
    <location>
        <begin position="1674"/>
        <end position="1701"/>
    </location>
</feature>
<dbReference type="GO" id="GO:0065002">
    <property type="term" value="P:intracellular protein transmembrane transport"/>
    <property type="evidence" value="ECO:0007669"/>
    <property type="project" value="TreeGrafter"/>
</dbReference>
<dbReference type="GO" id="GO:0005509">
    <property type="term" value="F:calcium ion binding"/>
    <property type="evidence" value="ECO:0007669"/>
    <property type="project" value="TreeGrafter"/>
</dbReference>
<feature type="compositionally biased region" description="Basic and acidic residues" evidence="1">
    <location>
        <begin position="959"/>
        <end position="970"/>
    </location>
</feature>